<dbReference type="GO" id="GO:0030288">
    <property type="term" value="C:outer membrane-bounded periplasmic space"/>
    <property type="evidence" value="ECO:0007669"/>
    <property type="project" value="TreeGrafter"/>
</dbReference>
<dbReference type="GO" id="GO:0043190">
    <property type="term" value="C:ATP-binding cassette (ABC) transporter complex"/>
    <property type="evidence" value="ECO:0007669"/>
    <property type="project" value="InterPro"/>
</dbReference>
<proteinExistence type="inferred from homology"/>
<evidence type="ECO:0000256" key="4">
    <source>
        <dbReference type="ARBA" id="ARBA00022729"/>
    </source>
</evidence>
<organism evidence="6 7">
    <name type="scientific">Mannheimia succiniciproducens (strain KCTC 0769BP / MBEL55E)</name>
    <dbReference type="NCBI Taxonomy" id="221988"/>
    <lineage>
        <taxon>Bacteria</taxon>
        <taxon>Pseudomonadati</taxon>
        <taxon>Pseudomonadota</taxon>
        <taxon>Gammaproteobacteria</taxon>
        <taxon>Pasteurellales</taxon>
        <taxon>Pasteurellaceae</taxon>
        <taxon>Basfia</taxon>
    </lineage>
</organism>
<evidence type="ECO:0000256" key="3">
    <source>
        <dbReference type="ARBA" id="ARBA00022448"/>
    </source>
</evidence>
<comment type="similarity">
    <text evidence="2">Belongs to the bacterial solute-binding protein 5 family.</text>
</comment>
<dbReference type="PIRSF" id="PIRSF002741">
    <property type="entry name" value="MppA"/>
    <property type="match status" value="1"/>
</dbReference>
<dbReference type="KEGG" id="msu:MS1325"/>
<comment type="subcellular location">
    <subcellularLocation>
        <location evidence="1">Cell envelope</location>
    </subcellularLocation>
</comment>
<gene>
    <name evidence="6" type="primary">oppA</name>
    <name evidence="6" type="ordered locus">MS1325</name>
</gene>
<protein>
    <submittedName>
        <fullName evidence="6">OppA protein</fullName>
    </submittedName>
</protein>
<evidence type="ECO:0000313" key="7">
    <source>
        <dbReference type="Proteomes" id="UP000000607"/>
    </source>
</evidence>
<dbReference type="SUPFAM" id="SSF53850">
    <property type="entry name" value="Periplasmic binding protein-like II"/>
    <property type="match status" value="1"/>
</dbReference>
<evidence type="ECO:0000256" key="1">
    <source>
        <dbReference type="ARBA" id="ARBA00004196"/>
    </source>
</evidence>
<keyword evidence="7" id="KW-1185">Reference proteome</keyword>
<dbReference type="Gene3D" id="3.10.105.10">
    <property type="entry name" value="Dipeptide-binding Protein, Domain 3"/>
    <property type="match status" value="1"/>
</dbReference>
<dbReference type="PANTHER" id="PTHR30290">
    <property type="entry name" value="PERIPLASMIC BINDING COMPONENT OF ABC TRANSPORTER"/>
    <property type="match status" value="1"/>
</dbReference>
<keyword evidence="4" id="KW-0732">Signal</keyword>
<dbReference type="Gene3D" id="3.90.76.10">
    <property type="entry name" value="Dipeptide-binding Protein, Domain 1"/>
    <property type="match status" value="1"/>
</dbReference>
<dbReference type="eggNOG" id="COG4166">
    <property type="taxonomic scope" value="Bacteria"/>
</dbReference>
<dbReference type="InterPro" id="IPR000914">
    <property type="entry name" value="SBP_5_dom"/>
</dbReference>
<dbReference type="AlphaFoldDB" id="Q65SX8"/>
<dbReference type="Proteomes" id="UP000000607">
    <property type="component" value="Chromosome"/>
</dbReference>
<dbReference type="Pfam" id="PF00496">
    <property type="entry name" value="SBP_bac_5"/>
    <property type="match status" value="1"/>
</dbReference>
<dbReference type="Gene3D" id="3.40.190.10">
    <property type="entry name" value="Periplasmic binding protein-like II"/>
    <property type="match status" value="1"/>
</dbReference>
<dbReference type="EMBL" id="AE016827">
    <property type="protein sequence ID" value="AAU37932.1"/>
    <property type="molecule type" value="Genomic_DNA"/>
</dbReference>
<keyword evidence="3" id="KW-0813">Transport</keyword>
<reference evidence="6 7" key="1">
    <citation type="journal article" date="2004" name="Nat. Biotechnol.">
        <title>The genome sequence of the capnophilic rumen bacterium Mannheimia succiniciproducens.</title>
        <authorList>
            <person name="Hong S.H."/>
            <person name="Kim J.S."/>
            <person name="Lee S.Y."/>
            <person name="In Y.H."/>
            <person name="Choi S.S."/>
            <person name="Rih J.-K."/>
            <person name="Kim C.H."/>
            <person name="Jeong H."/>
            <person name="Hur C.G."/>
            <person name="Kim J.J."/>
        </authorList>
    </citation>
    <scope>NUCLEOTIDE SEQUENCE [LARGE SCALE GENOMIC DNA]</scope>
    <source>
        <strain evidence="7">KCTC 0769BP / MBEL55E</strain>
    </source>
</reference>
<dbReference type="FunFam" id="3.90.76.10:FF:000001">
    <property type="entry name" value="Oligopeptide ABC transporter substrate-binding protein"/>
    <property type="match status" value="1"/>
</dbReference>
<accession>Q65SX8</accession>
<sequence length="542" mass="61907">MSNKMRSSLFSGKFSLVAKSAVIFCCFLSSVGCDRIKNLFSDTKQSVSEQPAESMTSTKQIQTETVPEQHILSRGVYSDLVLNIRDVKSSEQADFMRDLFEGLVIFDIHGNIQPAVAESWETKDNKTWIFTLRQDAKWSNGEAVTAEDFAQAWKLLALSSSPLRQYLAFIHIDQAQEILEGKSDISQLGIKAQDEYHLQISLDKPISYLPEMLAHIALLPAYSGGNSNKGELISNGAYKLAGQKADTISLVKNEFYWNAEKVSFPQVHYQKLADNTDVKKVDLVTDFRQIKMENVVNFPKLCTYFYEFNLKDQNLAKTAVRNALNSMISSHNIVRDSGLSGFAVSYFVPRNMEFESDESWQATVVEQILQQADFSEKNPLQFKLTYEQEGIHPNIANRLVRSWSQSDLISVKMEPVNWSQLQEKRAKGDFQIIRSGWCADYNDPSAFLNLLYSKNPDNKTGFSQERVDKLLEKAQQTISEPERNELYRQVLLISRQEHLFLPIFQYAKAVYLNPTLQGFDIHNPTEVIYSKDLSRKPMRQKN</sequence>
<dbReference type="HOGENOM" id="CLU_017028_0_5_6"/>
<dbReference type="GO" id="GO:1904680">
    <property type="term" value="F:peptide transmembrane transporter activity"/>
    <property type="evidence" value="ECO:0007669"/>
    <property type="project" value="TreeGrafter"/>
</dbReference>
<feature type="domain" description="Solute-binding protein family 5" evidence="5">
    <location>
        <begin position="111"/>
        <end position="458"/>
    </location>
</feature>
<name>Q65SX8_MANSM</name>
<dbReference type="STRING" id="221988.MS1325"/>
<evidence type="ECO:0000256" key="2">
    <source>
        <dbReference type="ARBA" id="ARBA00005695"/>
    </source>
</evidence>
<evidence type="ECO:0000313" key="6">
    <source>
        <dbReference type="EMBL" id="AAU37932.1"/>
    </source>
</evidence>
<dbReference type="GO" id="GO:0015833">
    <property type="term" value="P:peptide transport"/>
    <property type="evidence" value="ECO:0007669"/>
    <property type="project" value="TreeGrafter"/>
</dbReference>
<dbReference type="CDD" id="cd08504">
    <property type="entry name" value="PBP2_OppA"/>
    <property type="match status" value="1"/>
</dbReference>
<dbReference type="PROSITE" id="PS51257">
    <property type="entry name" value="PROKAR_LIPOPROTEIN"/>
    <property type="match status" value="1"/>
</dbReference>
<dbReference type="InterPro" id="IPR030678">
    <property type="entry name" value="Peptide/Ni-bd"/>
</dbReference>
<evidence type="ECO:0000259" key="5">
    <source>
        <dbReference type="Pfam" id="PF00496"/>
    </source>
</evidence>
<dbReference type="PANTHER" id="PTHR30290:SF10">
    <property type="entry name" value="PERIPLASMIC OLIGOPEPTIDE-BINDING PROTEIN-RELATED"/>
    <property type="match status" value="1"/>
</dbReference>
<dbReference type="InterPro" id="IPR039424">
    <property type="entry name" value="SBP_5"/>
</dbReference>